<feature type="domain" description="Rad4 beta-hairpin" evidence="9">
    <location>
        <begin position="962"/>
        <end position="1036"/>
    </location>
</feature>
<feature type="region of interest" description="Disordered" evidence="6">
    <location>
        <begin position="491"/>
        <end position="680"/>
    </location>
</feature>
<dbReference type="Pfam" id="PF03835">
    <property type="entry name" value="Rad4"/>
    <property type="match status" value="1"/>
</dbReference>
<feature type="compositionally biased region" description="Basic and acidic residues" evidence="6">
    <location>
        <begin position="1099"/>
        <end position="1120"/>
    </location>
</feature>
<feature type="compositionally biased region" description="Basic and acidic residues" evidence="6">
    <location>
        <begin position="18"/>
        <end position="39"/>
    </location>
</feature>
<evidence type="ECO:0000313" key="10">
    <source>
        <dbReference type="EMBL" id="SPO24139.1"/>
    </source>
</evidence>
<feature type="region of interest" description="Disordered" evidence="6">
    <location>
        <begin position="825"/>
        <end position="846"/>
    </location>
</feature>
<dbReference type="Pfam" id="PF10403">
    <property type="entry name" value="BHD_1"/>
    <property type="match status" value="1"/>
</dbReference>
<dbReference type="OrthoDB" id="300780at2759"/>
<organism evidence="10 11">
    <name type="scientific">Ustilago trichophora</name>
    <dbReference type="NCBI Taxonomy" id="86804"/>
    <lineage>
        <taxon>Eukaryota</taxon>
        <taxon>Fungi</taxon>
        <taxon>Dikarya</taxon>
        <taxon>Basidiomycota</taxon>
        <taxon>Ustilaginomycotina</taxon>
        <taxon>Ustilaginomycetes</taxon>
        <taxon>Ustilaginales</taxon>
        <taxon>Ustilaginaceae</taxon>
        <taxon>Ustilago</taxon>
    </lineage>
</organism>
<feature type="region of interest" description="Disordered" evidence="6">
    <location>
        <begin position="349"/>
        <end position="405"/>
    </location>
</feature>
<keyword evidence="4" id="KW-0234">DNA repair</keyword>
<dbReference type="InterPro" id="IPR018328">
    <property type="entry name" value="Rad4_beta-hairpin_dom3"/>
</dbReference>
<evidence type="ECO:0000256" key="3">
    <source>
        <dbReference type="ARBA" id="ARBA00022763"/>
    </source>
</evidence>
<comment type="subcellular location">
    <subcellularLocation>
        <location evidence="1">Nucleus</location>
    </subcellularLocation>
</comment>
<evidence type="ECO:0000259" key="8">
    <source>
        <dbReference type="SMART" id="SM01031"/>
    </source>
</evidence>
<feature type="compositionally biased region" description="Polar residues" evidence="6">
    <location>
        <begin position="536"/>
        <end position="560"/>
    </location>
</feature>
<dbReference type="PANTHER" id="PTHR12135:SF0">
    <property type="entry name" value="DNA REPAIR PROTEIN COMPLEMENTING XP-C CELLS"/>
    <property type="match status" value="1"/>
</dbReference>
<evidence type="ECO:0000256" key="2">
    <source>
        <dbReference type="ARBA" id="ARBA00009525"/>
    </source>
</evidence>
<feature type="compositionally biased region" description="Low complexity" evidence="6">
    <location>
        <begin position="590"/>
        <end position="603"/>
    </location>
</feature>
<dbReference type="InterPro" id="IPR018325">
    <property type="entry name" value="Rad4/PNGase_transGLS-fold"/>
</dbReference>
<dbReference type="Gene3D" id="2.20.20.110">
    <property type="entry name" value="Rad4, beta-hairpin domain BHD1"/>
    <property type="match status" value="1"/>
</dbReference>
<dbReference type="InterPro" id="IPR018326">
    <property type="entry name" value="Rad4_beta-hairpin_dom1"/>
</dbReference>
<dbReference type="PANTHER" id="PTHR12135">
    <property type="entry name" value="DNA REPAIR PROTEIN XP-C / RAD4"/>
    <property type="match status" value="1"/>
</dbReference>
<feature type="region of interest" description="Disordered" evidence="6">
    <location>
        <begin position="164"/>
        <end position="227"/>
    </location>
</feature>
<feature type="compositionally biased region" description="Acidic residues" evidence="6">
    <location>
        <begin position="1270"/>
        <end position="1279"/>
    </location>
</feature>
<dbReference type="InterPro" id="IPR018327">
    <property type="entry name" value="BHD_2"/>
</dbReference>
<dbReference type="GO" id="GO:0003697">
    <property type="term" value="F:single-stranded DNA binding"/>
    <property type="evidence" value="ECO:0007669"/>
    <property type="project" value="TreeGrafter"/>
</dbReference>
<evidence type="ECO:0000259" key="7">
    <source>
        <dbReference type="SMART" id="SM01030"/>
    </source>
</evidence>
<dbReference type="Gene3D" id="3.90.260.10">
    <property type="entry name" value="Transglutaminase-like"/>
    <property type="match status" value="2"/>
</dbReference>
<feature type="compositionally biased region" description="Acidic residues" evidence="6">
    <location>
        <begin position="101"/>
        <end position="116"/>
    </location>
</feature>
<feature type="compositionally biased region" description="Basic and acidic residues" evidence="6">
    <location>
        <begin position="349"/>
        <end position="374"/>
    </location>
</feature>
<dbReference type="InterPro" id="IPR042488">
    <property type="entry name" value="Rad4_BHD3_sf"/>
</dbReference>
<accession>A0A5C3E3Y1</accession>
<feature type="compositionally biased region" description="Polar residues" evidence="6">
    <location>
        <begin position="1239"/>
        <end position="1250"/>
    </location>
</feature>
<feature type="compositionally biased region" description="Polar residues" evidence="6">
    <location>
        <begin position="1129"/>
        <end position="1139"/>
    </location>
</feature>
<dbReference type="InterPro" id="IPR038765">
    <property type="entry name" value="Papain-like_cys_pep_sf"/>
</dbReference>
<keyword evidence="5" id="KW-0539">Nucleus</keyword>
<feature type="compositionally biased region" description="Basic residues" evidence="6">
    <location>
        <begin position="1"/>
        <end position="17"/>
    </location>
</feature>
<comment type="similarity">
    <text evidence="2">Belongs to the XPC family.</text>
</comment>
<feature type="compositionally biased region" description="Acidic residues" evidence="6">
    <location>
        <begin position="130"/>
        <end position="139"/>
    </location>
</feature>
<feature type="region of interest" description="Disordered" evidence="6">
    <location>
        <begin position="1"/>
        <end position="143"/>
    </location>
</feature>
<sequence length="1321" mass="145168">MSSPHRPTRRQPRKPPKLSHDLDRPQADPEEVIDVHSISDDSSILNDEPSIMPTRTKSAATPARGSHAKSGASSKAAKQQQPSSQEIIEISTDGSAGQQDDANDDMDMSDFEDVDLADTAQADQSRAESEDLDMEDVDLGADHSTRDLQDMYAAAYQEVKAKYGDGDDEDAEGGSDDEQAGDDASKSIPIFKDGKGQHRGVEISVGSRTNKQVDKAKQKSSNFLTPRDRQNRITAHKLLVLSMLAHARIRNRWCNDADLRDTLADSIPDYLITKLRSIHPKKVTEQRERIRMFESFLSELVRWWSGRFRLDPTMVANSALRQPDQDIATGIIPGSGRRIDGWIVETAAEREQRHRRERREQQRYKEAQERHAQRNADANGRSKGKGKARDTTLNGSSASTGLRKPPTKAMEITIFAPGSAIRPIYLRLLPAAEQITSPAGLKERAEERSGSRETSAQLFCALCRSIGIPARLVVSPQPLSWSVGASKLANTAQPGSQAEKKPNQLRARAKGASSRRFASKPVHEFTSDEDGDVSASGASSTARGKRTQQAISVDSLSSADEATASDGSDGKRGSSLGKRATKDSEDLAKKALLGAAANSPNGAGKAGRRGNRNQPIAVDDTQSDTASNRASVKVPKASSKTGASPSAKAKGKARQVDAINIDSPAGKEDGSEDDDYRPEKWKNLKTPLKVEHKVKLRSFRPKQLKDSEVAGDDSTADPVDLQAPPTMWVEVFSKPYQKWVTVDPVRSLVRPAGSRHMEPPAFDRQNKLIYVVAFEEDGYARDVTARYTKTLNSRVSRLRPPTRVKGEEDWWSKVARAIHRPQKLDRDAMEDAELQDNSSREPMPTSMNGFKDHPLYFLEKFLKRDEVVFPRRQIATFQGTPVFSKSDVQTLRSSRQWYNEGRVVKDGEVALKFVKSRGYTLANKRAEEQARLEGREVAQEGLYAEFQTKVYVPPPVGPDGVIPTNGFGNIDLFVPSMLPAGAVHLPFSGVAKVAKKLGVPYAEAITGFEFRKQRGMPKITGVVVAQQNAELVEEAFWQQEQQDALKQQTKKMERAMKNWRKLINAVRIAKRVKEQYGDKMTKASKDAGASGSGSRKKAAKEQSTDEQPEKSRFFASKDESNVEEDATPAATSMAETTAAQAEDLDLDVDMEGPTMPAPDSAPSTAASTPAKRKIISLAQLASNNGRDEDDTGSSSASPTPIPPEELKATPAKRQRRQTQTTVAEEPASTKRPKRAVAASISTKAEATTETSQRRSSRRQSGRQKQYVEPATDDEEDDAEAVTVAQLGPQEEEKEEENGEVADATPRRSGRRITVKLTPKKK</sequence>
<dbReference type="GO" id="GO:0071942">
    <property type="term" value="C:XPC complex"/>
    <property type="evidence" value="ECO:0007669"/>
    <property type="project" value="TreeGrafter"/>
</dbReference>
<dbReference type="Gene3D" id="3.30.70.2460">
    <property type="entry name" value="Rad4, beta-hairpin domain BHD3"/>
    <property type="match status" value="1"/>
</dbReference>
<feature type="compositionally biased region" description="Basic and acidic residues" evidence="6">
    <location>
        <begin position="580"/>
        <end position="589"/>
    </location>
</feature>
<dbReference type="SUPFAM" id="SSF54001">
    <property type="entry name" value="Cysteine proteinases"/>
    <property type="match status" value="2"/>
</dbReference>
<evidence type="ECO:0000256" key="5">
    <source>
        <dbReference type="ARBA" id="ARBA00023242"/>
    </source>
</evidence>
<feature type="compositionally biased region" description="Basic residues" evidence="6">
    <location>
        <begin position="1307"/>
        <end position="1321"/>
    </location>
</feature>
<dbReference type="Pfam" id="PF10405">
    <property type="entry name" value="BHD_3"/>
    <property type="match status" value="1"/>
</dbReference>
<feature type="compositionally biased region" description="Acidic residues" evidence="6">
    <location>
        <begin position="1289"/>
        <end position="1299"/>
    </location>
</feature>
<reference evidence="10 11" key="1">
    <citation type="submission" date="2018-03" db="EMBL/GenBank/DDBJ databases">
        <authorList>
            <person name="Guldener U."/>
        </authorList>
    </citation>
    <scope>NUCLEOTIDE SEQUENCE [LARGE SCALE GENOMIC DNA]</scope>
    <source>
        <strain evidence="10 11">NBRC100155</strain>
    </source>
</reference>
<feature type="compositionally biased region" description="Polar residues" evidence="6">
    <location>
        <begin position="391"/>
        <end position="400"/>
    </location>
</feature>
<evidence type="ECO:0000313" key="11">
    <source>
        <dbReference type="Proteomes" id="UP000324022"/>
    </source>
</evidence>
<dbReference type="InterPro" id="IPR004583">
    <property type="entry name" value="DNA_repair_Rad4"/>
</dbReference>
<dbReference type="Pfam" id="PF10404">
    <property type="entry name" value="BHD_2"/>
    <property type="match status" value="1"/>
</dbReference>
<keyword evidence="3" id="KW-0227">DNA damage</keyword>
<feature type="compositionally biased region" description="Low complexity" evidence="6">
    <location>
        <begin position="1153"/>
        <end position="1169"/>
    </location>
</feature>
<feature type="domain" description="Rad4 beta-hairpin" evidence="7">
    <location>
        <begin position="839"/>
        <end position="889"/>
    </location>
</feature>
<dbReference type="GO" id="GO:0006289">
    <property type="term" value="P:nucleotide-excision repair"/>
    <property type="evidence" value="ECO:0007669"/>
    <property type="project" value="InterPro"/>
</dbReference>
<dbReference type="InterPro" id="IPR036985">
    <property type="entry name" value="Transglutaminase-like_sf"/>
</dbReference>
<evidence type="ECO:0000256" key="1">
    <source>
        <dbReference type="ARBA" id="ARBA00004123"/>
    </source>
</evidence>
<dbReference type="GO" id="GO:0000111">
    <property type="term" value="C:nucleotide-excision repair factor 2 complex"/>
    <property type="evidence" value="ECO:0007669"/>
    <property type="project" value="TreeGrafter"/>
</dbReference>
<name>A0A5C3E3Y1_9BASI</name>
<dbReference type="GO" id="GO:0005737">
    <property type="term" value="C:cytoplasm"/>
    <property type="evidence" value="ECO:0007669"/>
    <property type="project" value="TreeGrafter"/>
</dbReference>
<dbReference type="FunFam" id="3.30.70.2460:FF:000001">
    <property type="entry name" value="DNA repair protein Rad4 family"/>
    <property type="match status" value="1"/>
</dbReference>
<dbReference type="SMART" id="SM01030">
    <property type="entry name" value="BHD_1"/>
    <property type="match status" value="1"/>
</dbReference>
<dbReference type="GO" id="GO:0003684">
    <property type="term" value="F:damaged DNA binding"/>
    <property type="evidence" value="ECO:0007669"/>
    <property type="project" value="InterPro"/>
</dbReference>
<feature type="compositionally biased region" description="Acidic residues" evidence="6">
    <location>
        <begin position="166"/>
        <end position="181"/>
    </location>
</feature>
<dbReference type="Pfam" id="PF01841">
    <property type="entry name" value="Transglut_core"/>
    <property type="match status" value="1"/>
</dbReference>
<dbReference type="InterPro" id="IPR002931">
    <property type="entry name" value="Transglutaminase-like"/>
</dbReference>
<evidence type="ECO:0000259" key="9">
    <source>
        <dbReference type="SMART" id="SM01032"/>
    </source>
</evidence>
<evidence type="ECO:0000256" key="6">
    <source>
        <dbReference type="SAM" id="MobiDB-lite"/>
    </source>
</evidence>
<dbReference type="SMART" id="SM01032">
    <property type="entry name" value="BHD_3"/>
    <property type="match status" value="1"/>
</dbReference>
<dbReference type="EMBL" id="OOIN01000007">
    <property type="protein sequence ID" value="SPO24139.1"/>
    <property type="molecule type" value="Genomic_DNA"/>
</dbReference>
<evidence type="ECO:0000256" key="4">
    <source>
        <dbReference type="ARBA" id="ARBA00023204"/>
    </source>
</evidence>
<dbReference type="Proteomes" id="UP000324022">
    <property type="component" value="Unassembled WGS sequence"/>
</dbReference>
<protein>
    <submittedName>
        <fullName evidence="10">Related to RAD4 - Excision repair protein</fullName>
    </submittedName>
</protein>
<keyword evidence="11" id="KW-1185">Reference proteome</keyword>
<feature type="region of interest" description="Disordered" evidence="6">
    <location>
        <begin position="1077"/>
        <end position="1321"/>
    </location>
</feature>
<dbReference type="GO" id="GO:0006298">
    <property type="term" value="P:mismatch repair"/>
    <property type="evidence" value="ECO:0007669"/>
    <property type="project" value="TreeGrafter"/>
</dbReference>
<dbReference type="SMART" id="SM01031">
    <property type="entry name" value="BHD_2"/>
    <property type="match status" value="1"/>
</dbReference>
<feature type="compositionally biased region" description="Basic and acidic residues" evidence="6">
    <location>
        <begin position="192"/>
        <end position="201"/>
    </location>
</feature>
<feature type="domain" description="Rad4 beta-hairpin" evidence="8">
    <location>
        <begin position="891"/>
        <end position="954"/>
    </location>
</feature>
<feature type="compositionally biased region" description="Low complexity" evidence="6">
    <location>
        <begin position="635"/>
        <end position="648"/>
    </location>
</feature>
<dbReference type="Gene3D" id="3.30.60.290">
    <property type="entry name" value="Rad4, beta-hairpin domain BHD2"/>
    <property type="match status" value="1"/>
</dbReference>
<gene>
    <name evidence="10" type="ORF">UTRI_03407</name>
</gene>
<feature type="compositionally biased region" description="Low complexity" evidence="6">
    <location>
        <begin position="68"/>
        <end position="91"/>
    </location>
</feature>
<proteinExistence type="inferred from homology"/>